<keyword evidence="1" id="KW-0812">Transmembrane</keyword>
<evidence type="ECO:0000313" key="5">
    <source>
        <dbReference type="Proteomes" id="UP000005824"/>
    </source>
</evidence>
<feature type="transmembrane region" description="Helical" evidence="1">
    <location>
        <begin position="285"/>
        <end position="312"/>
    </location>
</feature>
<dbReference type="InterPro" id="IPR029044">
    <property type="entry name" value="Nucleotide-diphossugar_trans"/>
</dbReference>
<dbReference type="EMBL" id="ABVL01000006">
    <property type="protein sequence ID" value="EDY19958.1"/>
    <property type="molecule type" value="Genomic_DNA"/>
</dbReference>
<dbReference type="Gene3D" id="3.90.550.10">
    <property type="entry name" value="Spore Coat Polysaccharide Biosynthesis Protein SpsA, Chain A"/>
    <property type="match status" value="1"/>
</dbReference>
<feature type="domain" description="Low-salt glycan biosynthesis hexosyltransferase Agl6 C-terminal transmembrane region" evidence="3">
    <location>
        <begin position="317"/>
        <end position="391"/>
    </location>
</feature>
<accession>B4D0U6</accession>
<feature type="domain" description="Glycosyltransferase 2-like" evidence="2">
    <location>
        <begin position="23"/>
        <end position="182"/>
    </location>
</feature>
<gene>
    <name evidence="4" type="ORF">CfE428DRAFT_2547</name>
</gene>
<evidence type="ECO:0000259" key="2">
    <source>
        <dbReference type="Pfam" id="PF00535"/>
    </source>
</evidence>
<name>B4D0U6_9BACT</name>
<evidence type="ECO:0000259" key="3">
    <source>
        <dbReference type="Pfam" id="PF26629"/>
    </source>
</evidence>
<protein>
    <submittedName>
        <fullName evidence="4">Glycosyl transferase family 2</fullName>
    </submittedName>
</protein>
<dbReference type="InterPro" id="IPR001173">
    <property type="entry name" value="Glyco_trans_2-like"/>
</dbReference>
<evidence type="ECO:0000313" key="4">
    <source>
        <dbReference type="EMBL" id="EDY19958.1"/>
    </source>
</evidence>
<sequence length="402" mass="44509">MTEPTSPQHLFPPGVTPGPVDLSIVIPAMNEEVTIGEFVDWCREGLAKAGVSGQILIVDSSTDQTPRIAVERGAEVLCVPKRGLGRAYIDAIPFIRGKWIVMGDADLTYDFRELAPFVEQFRKGAEFVMGSRFHGSIESGAMPPLHQYFGTPLTTWILNVIYHSRYSDIHCGMRGLTAEALQRIDLQSQSWEYASEMVLKAARLGLRIAEVPVKFYKDREGRMSHHRRMGWLSPWIAGWINLKVMLVYSPDSFLLKPGVVLLALGLGLTLLLVGGPVQIGPIVFSLYWMLLGLTCATLGYSCVQIGVLARILHRLRPGFAQRIQTLLTYNRGMIIAGSMTLLGVILGGILLVNYISGGLRLSTIWHPAIFGLLLIILGFQTFCFTLLVEMTQRVVVTPRSNV</sequence>
<comment type="caution">
    <text evidence="4">The sequence shown here is derived from an EMBL/GenBank/DDBJ whole genome shotgun (WGS) entry which is preliminary data.</text>
</comment>
<dbReference type="STRING" id="497964.CfE428DRAFT_2547"/>
<dbReference type="GO" id="GO:0016740">
    <property type="term" value="F:transferase activity"/>
    <property type="evidence" value="ECO:0007669"/>
    <property type="project" value="UniProtKB-KW"/>
</dbReference>
<dbReference type="InterPro" id="IPR050256">
    <property type="entry name" value="Glycosyltransferase_2"/>
</dbReference>
<keyword evidence="4" id="KW-0808">Transferase</keyword>
<dbReference type="CDD" id="cd04179">
    <property type="entry name" value="DPM_DPG-synthase_like"/>
    <property type="match status" value="1"/>
</dbReference>
<dbReference type="Pfam" id="PF26629">
    <property type="entry name" value="GT2_TM_C"/>
    <property type="match status" value="1"/>
</dbReference>
<keyword evidence="1" id="KW-0472">Membrane</keyword>
<dbReference type="Proteomes" id="UP000005824">
    <property type="component" value="Unassembled WGS sequence"/>
</dbReference>
<dbReference type="Pfam" id="PF00535">
    <property type="entry name" value="Glycos_transf_2"/>
    <property type="match status" value="1"/>
</dbReference>
<dbReference type="PANTHER" id="PTHR48090:SF7">
    <property type="entry name" value="RFBJ PROTEIN"/>
    <property type="match status" value="1"/>
</dbReference>
<organism evidence="4 5">
    <name type="scientific">Chthoniobacter flavus Ellin428</name>
    <dbReference type="NCBI Taxonomy" id="497964"/>
    <lineage>
        <taxon>Bacteria</taxon>
        <taxon>Pseudomonadati</taxon>
        <taxon>Verrucomicrobiota</taxon>
        <taxon>Spartobacteria</taxon>
        <taxon>Chthoniobacterales</taxon>
        <taxon>Chthoniobacteraceae</taxon>
        <taxon>Chthoniobacter</taxon>
    </lineage>
</organism>
<dbReference type="eggNOG" id="COG0463">
    <property type="taxonomic scope" value="Bacteria"/>
</dbReference>
<evidence type="ECO:0000256" key="1">
    <source>
        <dbReference type="SAM" id="Phobius"/>
    </source>
</evidence>
<reference evidence="4 5" key="1">
    <citation type="journal article" date="2011" name="J. Bacteriol.">
        <title>Genome sequence of Chthoniobacter flavus Ellin428, an aerobic heterotrophic soil bacterium.</title>
        <authorList>
            <person name="Kant R."/>
            <person name="van Passel M.W."/>
            <person name="Palva A."/>
            <person name="Lucas S."/>
            <person name="Lapidus A."/>
            <person name="Glavina Del Rio T."/>
            <person name="Dalin E."/>
            <person name="Tice H."/>
            <person name="Bruce D."/>
            <person name="Goodwin L."/>
            <person name="Pitluck S."/>
            <person name="Larimer F.W."/>
            <person name="Land M.L."/>
            <person name="Hauser L."/>
            <person name="Sangwan P."/>
            <person name="de Vos W.M."/>
            <person name="Janssen P.H."/>
            <person name="Smidt H."/>
        </authorList>
    </citation>
    <scope>NUCLEOTIDE SEQUENCE [LARGE SCALE GENOMIC DNA]</scope>
    <source>
        <strain evidence="4 5">Ellin428</strain>
    </source>
</reference>
<proteinExistence type="predicted"/>
<dbReference type="SUPFAM" id="SSF53448">
    <property type="entry name" value="Nucleotide-diphospho-sugar transferases"/>
    <property type="match status" value="1"/>
</dbReference>
<feature type="transmembrane region" description="Helical" evidence="1">
    <location>
        <begin position="260"/>
        <end position="279"/>
    </location>
</feature>
<feature type="transmembrane region" description="Helical" evidence="1">
    <location>
        <begin position="368"/>
        <end position="388"/>
    </location>
</feature>
<dbReference type="RefSeq" id="WP_006979872.1">
    <property type="nucleotide sequence ID" value="NZ_ABVL01000006.1"/>
</dbReference>
<dbReference type="InParanoid" id="B4D0U6"/>
<feature type="transmembrane region" description="Helical" evidence="1">
    <location>
        <begin position="333"/>
        <end position="356"/>
    </location>
</feature>
<keyword evidence="1" id="KW-1133">Transmembrane helix</keyword>
<dbReference type="AlphaFoldDB" id="B4D0U6"/>
<keyword evidence="5" id="KW-1185">Reference proteome</keyword>
<dbReference type="InterPro" id="IPR058718">
    <property type="entry name" value="Agl6_TM_C"/>
</dbReference>
<dbReference type="PANTHER" id="PTHR48090">
    <property type="entry name" value="UNDECAPRENYL-PHOSPHATE 4-DEOXY-4-FORMAMIDO-L-ARABINOSE TRANSFERASE-RELATED"/>
    <property type="match status" value="1"/>
</dbReference>